<protein>
    <submittedName>
        <fullName evidence="2">Uncharacterized protein</fullName>
    </submittedName>
</protein>
<evidence type="ECO:0000313" key="2">
    <source>
        <dbReference type="EMBL" id="TFK21080.1"/>
    </source>
</evidence>
<evidence type="ECO:0000256" key="1">
    <source>
        <dbReference type="SAM" id="MobiDB-lite"/>
    </source>
</evidence>
<feature type="region of interest" description="Disordered" evidence="1">
    <location>
        <begin position="1"/>
        <end position="38"/>
    </location>
</feature>
<proteinExistence type="predicted"/>
<feature type="compositionally biased region" description="Low complexity" evidence="1">
    <location>
        <begin position="10"/>
        <end position="21"/>
    </location>
</feature>
<accession>A0A5C3KLC0</accession>
<keyword evidence="3" id="KW-1185">Reference proteome</keyword>
<name>A0A5C3KLC0_COPMA</name>
<dbReference type="AlphaFoldDB" id="A0A5C3KLC0"/>
<sequence length="155" mass="16910">MGSPIDAATRTESPSKTTTTSKLFVYQDPPGATPATVQVPSPKRITRTASTPDDLSVLSLFSIVLKANNRNDENLYASGLVTKPTSQPIADRKPLGLVWSIEAFPTRSTPVVAQRSHTTISERLSQMLRIGKTLNEEGDVAKHSLILVLRNKRFP</sequence>
<organism evidence="2 3">
    <name type="scientific">Coprinopsis marcescibilis</name>
    <name type="common">Agaric fungus</name>
    <name type="synonym">Psathyrella marcescibilis</name>
    <dbReference type="NCBI Taxonomy" id="230819"/>
    <lineage>
        <taxon>Eukaryota</taxon>
        <taxon>Fungi</taxon>
        <taxon>Dikarya</taxon>
        <taxon>Basidiomycota</taxon>
        <taxon>Agaricomycotina</taxon>
        <taxon>Agaricomycetes</taxon>
        <taxon>Agaricomycetidae</taxon>
        <taxon>Agaricales</taxon>
        <taxon>Agaricineae</taxon>
        <taxon>Psathyrellaceae</taxon>
        <taxon>Coprinopsis</taxon>
    </lineage>
</organism>
<dbReference type="Proteomes" id="UP000307440">
    <property type="component" value="Unassembled WGS sequence"/>
</dbReference>
<reference evidence="2 3" key="1">
    <citation type="journal article" date="2019" name="Nat. Ecol. Evol.">
        <title>Megaphylogeny resolves global patterns of mushroom evolution.</title>
        <authorList>
            <person name="Varga T."/>
            <person name="Krizsan K."/>
            <person name="Foldi C."/>
            <person name="Dima B."/>
            <person name="Sanchez-Garcia M."/>
            <person name="Sanchez-Ramirez S."/>
            <person name="Szollosi G.J."/>
            <person name="Szarkandi J.G."/>
            <person name="Papp V."/>
            <person name="Albert L."/>
            <person name="Andreopoulos W."/>
            <person name="Angelini C."/>
            <person name="Antonin V."/>
            <person name="Barry K.W."/>
            <person name="Bougher N.L."/>
            <person name="Buchanan P."/>
            <person name="Buyck B."/>
            <person name="Bense V."/>
            <person name="Catcheside P."/>
            <person name="Chovatia M."/>
            <person name="Cooper J."/>
            <person name="Damon W."/>
            <person name="Desjardin D."/>
            <person name="Finy P."/>
            <person name="Geml J."/>
            <person name="Haridas S."/>
            <person name="Hughes K."/>
            <person name="Justo A."/>
            <person name="Karasinski D."/>
            <person name="Kautmanova I."/>
            <person name="Kiss B."/>
            <person name="Kocsube S."/>
            <person name="Kotiranta H."/>
            <person name="LaButti K.M."/>
            <person name="Lechner B.E."/>
            <person name="Liimatainen K."/>
            <person name="Lipzen A."/>
            <person name="Lukacs Z."/>
            <person name="Mihaltcheva S."/>
            <person name="Morgado L.N."/>
            <person name="Niskanen T."/>
            <person name="Noordeloos M.E."/>
            <person name="Ohm R.A."/>
            <person name="Ortiz-Santana B."/>
            <person name="Ovrebo C."/>
            <person name="Racz N."/>
            <person name="Riley R."/>
            <person name="Savchenko A."/>
            <person name="Shiryaev A."/>
            <person name="Soop K."/>
            <person name="Spirin V."/>
            <person name="Szebenyi C."/>
            <person name="Tomsovsky M."/>
            <person name="Tulloss R.E."/>
            <person name="Uehling J."/>
            <person name="Grigoriev I.V."/>
            <person name="Vagvolgyi C."/>
            <person name="Papp T."/>
            <person name="Martin F.M."/>
            <person name="Miettinen O."/>
            <person name="Hibbett D.S."/>
            <person name="Nagy L.G."/>
        </authorList>
    </citation>
    <scope>NUCLEOTIDE SEQUENCE [LARGE SCALE GENOMIC DNA]</scope>
    <source>
        <strain evidence="2 3">CBS 121175</strain>
    </source>
</reference>
<dbReference type="EMBL" id="ML210279">
    <property type="protein sequence ID" value="TFK21080.1"/>
    <property type="molecule type" value="Genomic_DNA"/>
</dbReference>
<gene>
    <name evidence="2" type="ORF">FA15DRAFT_658613</name>
</gene>
<evidence type="ECO:0000313" key="3">
    <source>
        <dbReference type="Proteomes" id="UP000307440"/>
    </source>
</evidence>